<keyword evidence="2" id="KW-1185">Reference proteome</keyword>
<proteinExistence type="predicted"/>
<comment type="caution">
    <text evidence="1">The sequence shown here is derived from an EMBL/GenBank/DDBJ whole genome shotgun (WGS) entry which is preliminary data.</text>
</comment>
<organism evidence="1 2">
    <name type="scientific">Chitinophaga oryziterrae</name>
    <dbReference type="NCBI Taxonomy" id="1031224"/>
    <lineage>
        <taxon>Bacteria</taxon>
        <taxon>Pseudomonadati</taxon>
        <taxon>Bacteroidota</taxon>
        <taxon>Chitinophagia</taxon>
        <taxon>Chitinophagales</taxon>
        <taxon>Chitinophagaceae</taxon>
        <taxon>Chitinophaga</taxon>
    </lineage>
</organism>
<dbReference type="AlphaFoldDB" id="A0A6N8J3G4"/>
<accession>A0A6N8J3G4</accession>
<evidence type="ECO:0000313" key="2">
    <source>
        <dbReference type="Proteomes" id="UP000468388"/>
    </source>
</evidence>
<gene>
    <name evidence="1" type="ORF">GO495_04050</name>
</gene>
<sequence>MKMQVKKLKKNKKTKVQKQQTITDKASLVWYFAPIPKEDSLINNLNNSADPLTGR</sequence>
<dbReference type="RefSeq" id="WP_344810520.1">
    <property type="nucleotide sequence ID" value="NZ_BAAAZB010000005.1"/>
</dbReference>
<dbReference type="EMBL" id="WRXO01000001">
    <property type="protein sequence ID" value="MVT39745.1"/>
    <property type="molecule type" value="Genomic_DNA"/>
</dbReference>
<dbReference type="Proteomes" id="UP000468388">
    <property type="component" value="Unassembled WGS sequence"/>
</dbReference>
<protein>
    <submittedName>
        <fullName evidence="1">Uncharacterized protein</fullName>
    </submittedName>
</protein>
<reference evidence="1 2" key="1">
    <citation type="submission" date="2019-12" db="EMBL/GenBank/DDBJ databases">
        <title>The draft genomic sequence of strain Chitinophaga oryziterrae JCM 16595.</title>
        <authorList>
            <person name="Zhang X."/>
        </authorList>
    </citation>
    <scope>NUCLEOTIDE SEQUENCE [LARGE SCALE GENOMIC DNA]</scope>
    <source>
        <strain evidence="1 2">JCM 16595</strain>
    </source>
</reference>
<name>A0A6N8J3G4_9BACT</name>
<evidence type="ECO:0000313" key="1">
    <source>
        <dbReference type="EMBL" id="MVT39745.1"/>
    </source>
</evidence>